<dbReference type="PROSITE" id="PS00108">
    <property type="entry name" value="PROTEIN_KINASE_ST"/>
    <property type="match status" value="1"/>
</dbReference>
<feature type="compositionally biased region" description="Polar residues" evidence="10">
    <location>
        <begin position="30"/>
        <end position="39"/>
    </location>
</feature>
<feature type="region of interest" description="Disordered" evidence="10">
    <location>
        <begin position="1"/>
        <end position="39"/>
    </location>
</feature>
<dbReference type="PANTHER" id="PTHR45637">
    <property type="entry name" value="FLIPPASE KINASE 1-RELATED"/>
    <property type="match status" value="1"/>
</dbReference>
<evidence type="ECO:0000256" key="2">
    <source>
        <dbReference type="ARBA" id="ARBA00012513"/>
    </source>
</evidence>
<dbReference type="HOGENOM" id="CLU_000288_84_4_1"/>
<feature type="region of interest" description="Disordered" evidence="10">
    <location>
        <begin position="532"/>
        <end position="554"/>
    </location>
</feature>
<evidence type="ECO:0000313" key="14">
    <source>
        <dbReference type="Proteomes" id="UP000001744"/>
    </source>
</evidence>
<dbReference type="FunFam" id="1.10.510.10:FF:000121">
    <property type="entry name" value="Serine/threonine-protein kinase nrc-2"/>
    <property type="match status" value="1"/>
</dbReference>
<dbReference type="Pfam" id="PF00069">
    <property type="entry name" value="Pkinase"/>
    <property type="match status" value="1"/>
</dbReference>
<evidence type="ECO:0000313" key="12">
    <source>
        <dbReference type="EMBL" id="EEB08076.1"/>
    </source>
</evidence>
<comment type="catalytic activity">
    <reaction evidence="8">
        <text>L-threonyl-[protein] + ATP = O-phospho-L-threonyl-[protein] + ADP + H(+)</text>
        <dbReference type="Rhea" id="RHEA:46608"/>
        <dbReference type="Rhea" id="RHEA-COMP:11060"/>
        <dbReference type="Rhea" id="RHEA-COMP:11605"/>
        <dbReference type="ChEBI" id="CHEBI:15378"/>
        <dbReference type="ChEBI" id="CHEBI:30013"/>
        <dbReference type="ChEBI" id="CHEBI:30616"/>
        <dbReference type="ChEBI" id="CHEBI:61977"/>
        <dbReference type="ChEBI" id="CHEBI:456216"/>
        <dbReference type="EC" id="2.7.11.1"/>
    </reaction>
</comment>
<evidence type="ECO:0000313" key="13">
    <source>
        <dbReference type="JaponicusDB" id="SJAG_03209"/>
    </source>
</evidence>
<evidence type="ECO:0000256" key="9">
    <source>
        <dbReference type="ARBA" id="ARBA00048679"/>
    </source>
</evidence>
<dbReference type="InterPro" id="IPR011009">
    <property type="entry name" value="Kinase-like_dom_sf"/>
</dbReference>
<feature type="region of interest" description="Disordered" evidence="10">
    <location>
        <begin position="54"/>
        <end position="124"/>
    </location>
</feature>
<keyword evidence="3" id="KW-0723">Serine/threonine-protein kinase</keyword>
<evidence type="ECO:0000256" key="7">
    <source>
        <dbReference type="ARBA" id="ARBA00022840"/>
    </source>
</evidence>
<keyword evidence="7" id="KW-0067">ATP-binding</keyword>
<gene>
    <name evidence="13" type="primary">ppk22</name>
    <name evidence="12" type="ORF">SJAG_03209</name>
</gene>
<dbReference type="SUPFAM" id="SSF56112">
    <property type="entry name" value="Protein kinase-like (PK-like)"/>
    <property type="match status" value="1"/>
</dbReference>
<dbReference type="OMA" id="EMIHTHA"/>
<evidence type="ECO:0000259" key="11">
    <source>
        <dbReference type="PROSITE" id="PS50011"/>
    </source>
</evidence>
<feature type="domain" description="Protein kinase" evidence="11">
    <location>
        <begin position="181"/>
        <end position="471"/>
    </location>
</feature>
<comment type="similarity">
    <text evidence="1">Belongs to the protein kinase superfamily. AGC Ser/Thr protein kinase family.</text>
</comment>
<dbReference type="GeneID" id="7049117"/>
<evidence type="ECO:0000256" key="4">
    <source>
        <dbReference type="ARBA" id="ARBA00022679"/>
    </source>
</evidence>
<dbReference type="GO" id="GO:0005634">
    <property type="term" value="C:nucleus"/>
    <property type="evidence" value="ECO:0000318"/>
    <property type="project" value="GO_Central"/>
</dbReference>
<protein>
    <recommendedName>
        <fullName evidence="2">non-specific serine/threonine protein kinase</fullName>
        <ecNumber evidence="2">2.7.11.1</ecNumber>
    </recommendedName>
</protein>
<dbReference type="Proteomes" id="UP000001744">
    <property type="component" value="Unassembled WGS sequence"/>
</dbReference>
<dbReference type="Gene3D" id="1.10.510.10">
    <property type="entry name" value="Transferase(Phosphotransferase) domain 1"/>
    <property type="match status" value="1"/>
</dbReference>
<dbReference type="JaponicusDB" id="SJAG_03209">
    <property type="gene designation" value="ppk22"/>
</dbReference>
<keyword evidence="6 12" id="KW-0418">Kinase</keyword>
<dbReference type="EC" id="2.7.11.1" evidence="2"/>
<dbReference type="VEuPathDB" id="FungiDB:SJAG_03209"/>
<keyword evidence="5" id="KW-0547">Nucleotide-binding</keyword>
<dbReference type="SMART" id="SM00220">
    <property type="entry name" value="S_TKc"/>
    <property type="match status" value="1"/>
</dbReference>
<accession>B6K3L9</accession>
<evidence type="ECO:0000256" key="6">
    <source>
        <dbReference type="ARBA" id="ARBA00022777"/>
    </source>
</evidence>
<evidence type="ECO:0000256" key="10">
    <source>
        <dbReference type="SAM" id="MobiDB-lite"/>
    </source>
</evidence>
<proteinExistence type="inferred from homology"/>
<dbReference type="GO" id="GO:0045332">
    <property type="term" value="P:phospholipid translocation"/>
    <property type="evidence" value="ECO:0000318"/>
    <property type="project" value="GO_Central"/>
</dbReference>
<keyword evidence="14" id="KW-1185">Reference proteome</keyword>
<reference evidence="12 14" key="1">
    <citation type="journal article" date="2011" name="Science">
        <title>Comparative functional genomics of the fission yeasts.</title>
        <authorList>
            <person name="Rhind N."/>
            <person name="Chen Z."/>
            <person name="Yassour M."/>
            <person name="Thompson D.A."/>
            <person name="Haas B.J."/>
            <person name="Habib N."/>
            <person name="Wapinski I."/>
            <person name="Roy S."/>
            <person name="Lin M.F."/>
            <person name="Heiman D.I."/>
            <person name="Young S.K."/>
            <person name="Furuya K."/>
            <person name="Guo Y."/>
            <person name="Pidoux A."/>
            <person name="Chen H.M."/>
            <person name="Robbertse B."/>
            <person name="Goldberg J.M."/>
            <person name="Aoki K."/>
            <person name="Bayne E.H."/>
            <person name="Berlin A.M."/>
            <person name="Desjardins C.A."/>
            <person name="Dobbs E."/>
            <person name="Dukaj L."/>
            <person name="Fan L."/>
            <person name="FitzGerald M.G."/>
            <person name="French C."/>
            <person name="Gujja S."/>
            <person name="Hansen K."/>
            <person name="Keifenheim D."/>
            <person name="Levin J.Z."/>
            <person name="Mosher R.A."/>
            <person name="Mueller C.A."/>
            <person name="Pfiffner J."/>
            <person name="Priest M."/>
            <person name="Russ C."/>
            <person name="Smialowska A."/>
            <person name="Swoboda P."/>
            <person name="Sykes S.M."/>
            <person name="Vaughn M."/>
            <person name="Vengrova S."/>
            <person name="Yoder R."/>
            <person name="Zeng Q."/>
            <person name="Allshire R."/>
            <person name="Baulcombe D."/>
            <person name="Birren B.W."/>
            <person name="Brown W."/>
            <person name="Ekwall K."/>
            <person name="Kellis M."/>
            <person name="Leatherwood J."/>
            <person name="Levin H."/>
            <person name="Margalit H."/>
            <person name="Martienssen R."/>
            <person name="Nieduszynski C.A."/>
            <person name="Spatafora J.W."/>
            <person name="Friedman N."/>
            <person name="Dalgaard J.Z."/>
            <person name="Baumann P."/>
            <person name="Niki H."/>
            <person name="Regev A."/>
            <person name="Nusbaum C."/>
        </authorList>
    </citation>
    <scope>NUCLEOTIDE SEQUENCE [LARGE SCALE GENOMIC DNA]</scope>
    <source>
        <strain evidence="14">yFS275 / FY16936</strain>
    </source>
</reference>
<dbReference type="Gene3D" id="3.30.200.20">
    <property type="entry name" value="Phosphorylase Kinase, domain 1"/>
    <property type="match status" value="1"/>
</dbReference>
<dbReference type="CDD" id="cd05574">
    <property type="entry name" value="STKc_phototropin_like"/>
    <property type="match status" value="1"/>
</dbReference>
<feature type="compositionally biased region" description="Basic and acidic residues" evidence="10">
    <location>
        <begin position="1"/>
        <end position="29"/>
    </location>
</feature>
<dbReference type="InterPro" id="IPR008271">
    <property type="entry name" value="Ser/Thr_kinase_AS"/>
</dbReference>
<dbReference type="eggNOG" id="KOG0610">
    <property type="taxonomic scope" value="Eukaryota"/>
</dbReference>
<dbReference type="AlphaFoldDB" id="B6K3L9"/>
<evidence type="ECO:0000256" key="3">
    <source>
        <dbReference type="ARBA" id="ARBA00022527"/>
    </source>
</evidence>
<dbReference type="GO" id="GO:0005737">
    <property type="term" value="C:cytoplasm"/>
    <property type="evidence" value="ECO:0000318"/>
    <property type="project" value="GO_Central"/>
</dbReference>
<organism evidence="12 14">
    <name type="scientific">Schizosaccharomyces japonicus (strain yFS275 / FY16936)</name>
    <name type="common">Fission yeast</name>
    <dbReference type="NCBI Taxonomy" id="402676"/>
    <lineage>
        <taxon>Eukaryota</taxon>
        <taxon>Fungi</taxon>
        <taxon>Dikarya</taxon>
        <taxon>Ascomycota</taxon>
        <taxon>Taphrinomycotina</taxon>
        <taxon>Schizosaccharomycetes</taxon>
        <taxon>Schizosaccharomycetales</taxon>
        <taxon>Schizosaccharomycetaceae</taxon>
        <taxon>Schizosaccharomyces</taxon>
    </lineage>
</organism>
<dbReference type="PROSITE" id="PS50011">
    <property type="entry name" value="PROTEIN_KINASE_DOM"/>
    <property type="match status" value="1"/>
</dbReference>
<dbReference type="FunFam" id="3.30.200.20:FF:001236">
    <property type="entry name" value="AGC/RSK protein kinase"/>
    <property type="match status" value="1"/>
</dbReference>
<name>B6K3L9_SCHJY</name>
<dbReference type="EMBL" id="KE651167">
    <property type="protein sequence ID" value="EEB08076.1"/>
    <property type="molecule type" value="Genomic_DNA"/>
</dbReference>
<dbReference type="GO" id="GO:0005524">
    <property type="term" value="F:ATP binding"/>
    <property type="evidence" value="ECO:0007669"/>
    <property type="project" value="UniProtKB-KW"/>
</dbReference>
<dbReference type="GO" id="GO:0005886">
    <property type="term" value="C:plasma membrane"/>
    <property type="evidence" value="ECO:0000318"/>
    <property type="project" value="GO_Central"/>
</dbReference>
<dbReference type="OrthoDB" id="432483at2759"/>
<evidence type="ECO:0000256" key="1">
    <source>
        <dbReference type="ARBA" id="ARBA00009903"/>
    </source>
</evidence>
<dbReference type="InterPro" id="IPR000719">
    <property type="entry name" value="Prot_kinase_dom"/>
</dbReference>
<dbReference type="STRING" id="402676.B6K3L9"/>
<comment type="catalytic activity">
    <reaction evidence="9">
        <text>L-seryl-[protein] + ATP = O-phospho-L-seryl-[protein] + ADP + H(+)</text>
        <dbReference type="Rhea" id="RHEA:17989"/>
        <dbReference type="Rhea" id="RHEA-COMP:9863"/>
        <dbReference type="Rhea" id="RHEA-COMP:11604"/>
        <dbReference type="ChEBI" id="CHEBI:15378"/>
        <dbReference type="ChEBI" id="CHEBI:29999"/>
        <dbReference type="ChEBI" id="CHEBI:30616"/>
        <dbReference type="ChEBI" id="CHEBI:83421"/>
        <dbReference type="ChEBI" id="CHEBI:456216"/>
        <dbReference type="EC" id="2.7.11.1"/>
    </reaction>
</comment>
<keyword evidence="4" id="KW-0808">Transferase</keyword>
<feature type="compositionally biased region" description="Polar residues" evidence="10">
    <location>
        <begin position="54"/>
        <end position="66"/>
    </location>
</feature>
<dbReference type="RefSeq" id="XP_002174369.1">
    <property type="nucleotide sequence ID" value="XM_002174333.1"/>
</dbReference>
<evidence type="ECO:0000256" key="8">
    <source>
        <dbReference type="ARBA" id="ARBA00047899"/>
    </source>
</evidence>
<evidence type="ECO:0000256" key="5">
    <source>
        <dbReference type="ARBA" id="ARBA00022741"/>
    </source>
</evidence>
<dbReference type="GO" id="GO:0004674">
    <property type="term" value="F:protein serine/threonine kinase activity"/>
    <property type="evidence" value="ECO:0000318"/>
    <property type="project" value="GO_Central"/>
</dbReference>
<sequence length="554" mass="61576">MFNHDHDRSSDKDSSSKESSSRGHSHEALSESTSGSHFSSRLKSFFRFGRHRSATVSTNSPLMSEQSRGKHHGRSGKHEDSHHRNSNSSSSSDHGLQLRRVSSAPNNPGVVSGVSAAKEHKGGAGNGAPLALFSSSSRKPFFKIAKNNNQTYIFGQNEYTQRTYSGNSTKIGDVEVTPNSFEKIRLLGSGDVGKVYLVKQKSNNRLFAMKVLNKQEMIKRHKVNRVLAEQEILAKSNHPFIVPLYHSFQSEDYLYLCMEYCMGGEFFRALQSLPSRTLPEQSACFYAAEVTAALEYLHLMGFIYRDLKPENILLHQSGHIMLSDFDLSKPIPTTSSPTVVVSKNHTSSANNLAIDTHTYLAKYRTNSFVGTEEYIAPEVIRSCGHTVAVDWWTLGIFLYEILYGVTPFKGKNRHATFSNILYADVTFPEYHGAPNVSNTCKNLIRKLLIKDETKRFGSIAGASDIKSHPFFRNIQWALLRSIKPPIIPKVKDGMEAVSASEHAEKSESVDFLSSQILVGPSLPAVGMNLATPPQEKSDPFDNFNSVTLHHAGDE</sequence>